<proteinExistence type="predicted"/>
<reference evidence="1" key="1">
    <citation type="journal article" date="2020" name="Nature">
        <title>Giant virus diversity and host interactions through global metagenomics.</title>
        <authorList>
            <person name="Schulz F."/>
            <person name="Roux S."/>
            <person name="Paez-Espino D."/>
            <person name="Jungbluth S."/>
            <person name="Walsh D.A."/>
            <person name="Denef V.J."/>
            <person name="McMahon K.D."/>
            <person name="Konstantinidis K.T."/>
            <person name="Eloe-Fadrosh E.A."/>
            <person name="Kyrpides N.C."/>
            <person name="Woyke T."/>
        </authorList>
    </citation>
    <scope>NUCLEOTIDE SEQUENCE</scope>
    <source>
        <strain evidence="1">GVMAG-M-3300000115-19</strain>
    </source>
</reference>
<sequence>MSSLSRSSRSPFNRNQEEFLYYLEEYDNSIIDYYGIDNPFLTITFNPCDDFNEINIIYNRNSQIFEFPSLSYELNKKINDYTKCKINITLKINNVEHFPFQPPLWSLENIEYFIPSGIHINIEEYYEYLVNLHNENYKINKSWVPGMQHVNSDLLNFIIIANTFDYL</sequence>
<name>A0A6C0EGG4_9ZZZZ</name>
<dbReference type="EMBL" id="MN738843">
    <property type="protein sequence ID" value="QHT27842.1"/>
    <property type="molecule type" value="Genomic_DNA"/>
</dbReference>
<organism evidence="1">
    <name type="scientific">viral metagenome</name>
    <dbReference type="NCBI Taxonomy" id="1070528"/>
    <lineage>
        <taxon>unclassified sequences</taxon>
        <taxon>metagenomes</taxon>
        <taxon>organismal metagenomes</taxon>
    </lineage>
</organism>
<evidence type="ECO:0000313" key="1">
    <source>
        <dbReference type="EMBL" id="QHT27842.1"/>
    </source>
</evidence>
<accession>A0A6C0EGG4</accession>
<dbReference type="AlphaFoldDB" id="A0A6C0EGG4"/>
<protein>
    <submittedName>
        <fullName evidence="1">Uncharacterized protein</fullName>
    </submittedName>
</protein>